<protein>
    <submittedName>
        <fullName evidence="2">Beta-1,3-glucosyltransferase</fullName>
    </submittedName>
</protein>
<dbReference type="PANTHER" id="PTHR22916">
    <property type="entry name" value="GLYCOSYLTRANSFERASE"/>
    <property type="match status" value="1"/>
</dbReference>
<dbReference type="GO" id="GO:0016758">
    <property type="term" value="F:hexosyltransferase activity"/>
    <property type="evidence" value="ECO:0007669"/>
    <property type="project" value="UniProtKB-ARBA"/>
</dbReference>
<name>A0A090WXV4_9FLAO</name>
<dbReference type="Pfam" id="PF00535">
    <property type="entry name" value="Glycos_transf_2"/>
    <property type="match status" value="1"/>
</dbReference>
<dbReference type="PANTHER" id="PTHR22916:SF3">
    <property type="entry name" value="UDP-GLCNAC:BETAGAL BETA-1,3-N-ACETYLGLUCOSAMINYLTRANSFERASE-LIKE PROTEIN 1"/>
    <property type="match status" value="1"/>
</dbReference>
<proteinExistence type="predicted"/>
<gene>
    <name evidence="2" type="ORF">JCM19274_365</name>
</gene>
<dbReference type="CDD" id="cd00761">
    <property type="entry name" value="Glyco_tranf_GTA_type"/>
    <property type="match status" value="1"/>
</dbReference>
<dbReference type="InterPro" id="IPR029044">
    <property type="entry name" value="Nucleotide-diphossugar_trans"/>
</dbReference>
<dbReference type="SUPFAM" id="SSF53448">
    <property type="entry name" value="Nucleotide-diphospho-sugar transferases"/>
    <property type="match status" value="1"/>
</dbReference>
<keyword evidence="2" id="KW-0808">Transferase</keyword>
<dbReference type="RefSeq" id="WP_052416351.1">
    <property type="nucleotide sequence ID" value="NZ_BBNU01000018.1"/>
</dbReference>
<evidence type="ECO:0000313" key="2">
    <source>
        <dbReference type="EMBL" id="GAL81806.1"/>
    </source>
</evidence>
<reference evidence="2" key="1">
    <citation type="journal article" date="2014" name="Genome Announc.">
        <title>Draft Genome Sequences of Marine Flavobacterium Algibacter lectus Strains SS8 and NR4.</title>
        <authorList>
            <person name="Takatani N."/>
            <person name="Nakanishi M."/>
            <person name="Meirelles P."/>
            <person name="Mino S."/>
            <person name="Suda W."/>
            <person name="Oshima K."/>
            <person name="Hattori M."/>
            <person name="Ohkuma M."/>
            <person name="Hosokawa M."/>
            <person name="Miyashita K."/>
            <person name="Thompson F.L."/>
            <person name="Niwa A."/>
            <person name="Sawabe T."/>
            <person name="Sawabe T."/>
        </authorList>
    </citation>
    <scope>NUCLEOTIDE SEQUENCE [LARGE SCALE GENOMIC DNA]</scope>
    <source>
        <strain evidence="2">JCM 19274</strain>
    </source>
</reference>
<dbReference type="Proteomes" id="UP000029643">
    <property type="component" value="Unassembled WGS sequence"/>
</dbReference>
<evidence type="ECO:0000313" key="3">
    <source>
        <dbReference type="Proteomes" id="UP000029643"/>
    </source>
</evidence>
<feature type="domain" description="Glycosyltransferase 2-like" evidence="1">
    <location>
        <begin position="6"/>
        <end position="164"/>
    </location>
</feature>
<dbReference type="EMBL" id="BBNU01000018">
    <property type="protein sequence ID" value="GAL81806.1"/>
    <property type="molecule type" value="Genomic_DNA"/>
</dbReference>
<dbReference type="InterPro" id="IPR001173">
    <property type="entry name" value="Glyco_trans_2-like"/>
</dbReference>
<evidence type="ECO:0000259" key="1">
    <source>
        <dbReference type="Pfam" id="PF00535"/>
    </source>
</evidence>
<accession>A0A090WXV4</accession>
<organism evidence="2 3">
    <name type="scientific">Algibacter lectus</name>
    <dbReference type="NCBI Taxonomy" id="221126"/>
    <lineage>
        <taxon>Bacteria</taxon>
        <taxon>Pseudomonadati</taxon>
        <taxon>Bacteroidota</taxon>
        <taxon>Flavobacteriia</taxon>
        <taxon>Flavobacteriales</taxon>
        <taxon>Flavobacteriaceae</taxon>
        <taxon>Algibacter</taxon>
    </lineage>
</organism>
<dbReference type="AlphaFoldDB" id="A0A090WXV4"/>
<dbReference type="Gene3D" id="3.90.550.10">
    <property type="entry name" value="Spore Coat Polysaccharide Biosynthesis Protein SpsA, Chain A"/>
    <property type="match status" value="1"/>
</dbReference>
<sequence length="315" mass="36559">MDFTVSVIIPTYNAQDFIDKTIQSVLMQTEVTEIVVVDDGSKDDSLKVLQALQKEHKSIKVFQHEKGVNKGRGATRNLGILKATSNYIAFLDADDFYLENRFSLDKTILKDQAIDGVYNAVGFHFYRDIKPNEQKHFKLNTITKTLKPEDLFDGIVKSKYGFLHLNGITIKRKAFSTIGLMNPELIVTQDTDIIFKMALQCCMLPSNITNPIALRGIHDDNIFNKDEIYKKYTPKCFESVIDWSFKNNIEICKIEALVDAIWVFKFKQKEGLISHIDYWFKLMFKFPKLLFSMLSIKYFPIVRLRKTLFPFIYKN</sequence>
<comment type="caution">
    <text evidence="2">The sequence shown here is derived from an EMBL/GenBank/DDBJ whole genome shotgun (WGS) entry which is preliminary data.</text>
</comment>